<reference evidence="2 3" key="1">
    <citation type="submission" date="2024-06" db="EMBL/GenBank/DDBJ databases">
        <title>The Natural Products Discovery Center: Release of the First 8490 Sequenced Strains for Exploring Actinobacteria Biosynthetic Diversity.</title>
        <authorList>
            <person name="Kalkreuter E."/>
            <person name="Kautsar S.A."/>
            <person name="Yang D."/>
            <person name="Bader C.D."/>
            <person name="Teijaro C.N."/>
            <person name="Fluegel L."/>
            <person name="Davis C.M."/>
            <person name="Simpson J.R."/>
            <person name="Lauterbach L."/>
            <person name="Steele A.D."/>
            <person name="Gui C."/>
            <person name="Meng S."/>
            <person name="Li G."/>
            <person name="Viehrig K."/>
            <person name="Ye F."/>
            <person name="Su P."/>
            <person name="Kiefer A.F."/>
            <person name="Nichols A."/>
            <person name="Cepeda A.J."/>
            <person name="Yan W."/>
            <person name="Fan B."/>
            <person name="Jiang Y."/>
            <person name="Adhikari A."/>
            <person name="Zheng C.-J."/>
            <person name="Schuster L."/>
            <person name="Cowan T.M."/>
            <person name="Smanski M.J."/>
            <person name="Chevrette M.G."/>
            <person name="De Carvalho L.P.S."/>
            <person name="Shen B."/>
        </authorList>
    </citation>
    <scope>NUCLEOTIDE SEQUENCE [LARGE SCALE GENOMIC DNA]</scope>
    <source>
        <strain evidence="2 3">NPDC048946</strain>
    </source>
</reference>
<feature type="domain" description="Methyltransferase FkbM" evidence="1">
    <location>
        <begin position="125"/>
        <end position="289"/>
    </location>
</feature>
<organism evidence="2 3">
    <name type="scientific">Streptodolium elevatio</name>
    <dbReference type="NCBI Taxonomy" id="3157996"/>
    <lineage>
        <taxon>Bacteria</taxon>
        <taxon>Bacillati</taxon>
        <taxon>Actinomycetota</taxon>
        <taxon>Actinomycetes</taxon>
        <taxon>Kitasatosporales</taxon>
        <taxon>Streptomycetaceae</taxon>
        <taxon>Streptodolium</taxon>
    </lineage>
</organism>
<dbReference type="GO" id="GO:0032259">
    <property type="term" value="P:methylation"/>
    <property type="evidence" value="ECO:0007669"/>
    <property type="project" value="UniProtKB-KW"/>
</dbReference>
<dbReference type="SUPFAM" id="SSF53335">
    <property type="entry name" value="S-adenosyl-L-methionine-dependent methyltransferases"/>
    <property type="match status" value="1"/>
</dbReference>
<dbReference type="GO" id="GO:0008168">
    <property type="term" value="F:methyltransferase activity"/>
    <property type="evidence" value="ECO:0007669"/>
    <property type="project" value="UniProtKB-KW"/>
</dbReference>
<dbReference type="Pfam" id="PF05050">
    <property type="entry name" value="Methyltransf_21"/>
    <property type="match status" value="1"/>
</dbReference>
<dbReference type="NCBIfam" id="TIGR01444">
    <property type="entry name" value="fkbM_fam"/>
    <property type="match status" value="1"/>
</dbReference>
<dbReference type="PANTHER" id="PTHR36973:SF4">
    <property type="entry name" value="NODULATION PROTEIN"/>
    <property type="match status" value="1"/>
</dbReference>
<evidence type="ECO:0000259" key="1">
    <source>
        <dbReference type="Pfam" id="PF05050"/>
    </source>
</evidence>
<dbReference type="EMBL" id="JBEZFP010000058">
    <property type="protein sequence ID" value="MEU8136210.1"/>
    <property type="molecule type" value="Genomic_DNA"/>
</dbReference>
<dbReference type="InterPro" id="IPR006342">
    <property type="entry name" value="FkbM_mtfrase"/>
</dbReference>
<proteinExistence type="predicted"/>
<protein>
    <submittedName>
        <fullName evidence="2">FkbM family methyltransferase</fullName>
    </submittedName>
</protein>
<keyword evidence="2" id="KW-0489">Methyltransferase</keyword>
<gene>
    <name evidence="2" type="ORF">AB0C36_22200</name>
</gene>
<comment type="caution">
    <text evidence="2">The sequence shown here is derived from an EMBL/GenBank/DDBJ whole genome shotgun (WGS) entry which is preliminary data.</text>
</comment>
<keyword evidence="3" id="KW-1185">Reference proteome</keyword>
<dbReference type="InterPro" id="IPR029063">
    <property type="entry name" value="SAM-dependent_MTases_sf"/>
</dbReference>
<dbReference type="Proteomes" id="UP001551482">
    <property type="component" value="Unassembled WGS sequence"/>
</dbReference>
<dbReference type="PANTHER" id="PTHR36973">
    <property type="entry name" value="SLL1456 PROTEIN-RELATED"/>
    <property type="match status" value="1"/>
</dbReference>
<dbReference type="RefSeq" id="WP_358356555.1">
    <property type="nucleotide sequence ID" value="NZ_JBEZFP010000058.1"/>
</dbReference>
<dbReference type="Gene3D" id="3.40.50.150">
    <property type="entry name" value="Vaccinia Virus protein VP39"/>
    <property type="match status" value="1"/>
</dbReference>
<evidence type="ECO:0000313" key="2">
    <source>
        <dbReference type="EMBL" id="MEU8136210.1"/>
    </source>
</evidence>
<evidence type="ECO:0000313" key="3">
    <source>
        <dbReference type="Proteomes" id="UP001551482"/>
    </source>
</evidence>
<name>A0ABV3DKD0_9ACTN</name>
<accession>A0ABV3DKD0</accession>
<dbReference type="InterPro" id="IPR053188">
    <property type="entry name" value="FkbM_Methyltransferase"/>
</dbReference>
<sequence>MPLAYLRSDADRAFAVGWPRVLTREAVGALRDMGTAARLGTGTSRVRAPYWMARRLLGAAGRPLDDDGLVRFTFATPRDRVRVCVRKNQSDLLILWQIFLRRFYELHAAYALPRDIGTLDTIVDLGGNTGLAAAYLTARYRPRRLLTVEPIAESRAVLRRNAELSGTTWDIDERAVSGREGDLEFAVSAFWDTCTAVPAVHELRRTRPHRLENLLARPDRTVAATTVEKLLDDHGIDHVDLLKVDVEGSEADIFAEPQPWMRRVDRIVLEIHDKYIDGGPVRATMRAAGLHRVPPRTPDPAGSNPVELYVRESTPG</sequence>
<keyword evidence="2" id="KW-0808">Transferase</keyword>